<accession>X0SQC3</accession>
<dbReference type="EMBL" id="BARS01001906">
    <property type="protein sequence ID" value="GAF78072.1"/>
    <property type="molecule type" value="Genomic_DNA"/>
</dbReference>
<evidence type="ECO:0000313" key="1">
    <source>
        <dbReference type="EMBL" id="GAF78072.1"/>
    </source>
</evidence>
<protein>
    <submittedName>
        <fullName evidence="1">Uncharacterized protein</fullName>
    </submittedName>
</protein>
<name>X0SQC3_9ZZZZ</name>
<organism evidence="1">
    <name type="scientific">marine sediment metagenome</name>
    <dbReference type="NCBI Taxonomy" id="412755"/>
    <lineage>
        <taxon>unclassified sequences</taxon>
        <taxon>metagenomes</taxon>
        <taxon>ecological metagenomes</taxon>
    </lineage>
</organism>
<gene>
    <name evidence="1" type="ORF">S01H1_03506</name>
</gene>
<comment type="caution">
    <text evidence="1">The sequence shown here is derived from an EMBL/GenBank/DDBJ whole genome shotgun (WGS) entry which is preliminary data.</text>
</comment>
<reference evidence="1" key="1">
    <citation type="journal article" date="2014" name="Front. Microbiol.">
        <title>High frequency of phylogenetically diverse reductive dehalogenase-homologous genes in deep subseafloor sedimentary metagenomes.</title>
        <authorList>
            <person name="Kawai M."/>
            <person name="Futagami T."/>
            <person name="Toyoda A."/>
            <person name="Takaki Y."/>
            <person name="Nishi S."/>
            <person name="Hori S."/>
            <person name="Arai W."/>
            <person name="Tsubouchi T."/>
            <person name="Morono Y."/>
            <person name="Uchiyama I."/>
            <person name="Ito T."/>
            <person name="Fujiyama A."/>
            <person name="Inagaki F."/>
            <person name="Takami H."/>
        </authorList>
    </citation>
    <scope>NUCLEOTIDE SEQUENCE</scope>
    <source>
        <strain evidence="1">Expedition CK06-06</strain>
    </source>
</reference>
<proteinExistence type="predicted"/>
<dbReference type="AlphaFoldDB" id="X0SQC3"/>
<sequence>MANKSYVQKFIQEKQSITLCDSLKISIFELERMKYNEAMRYFLAEQSQSAFSAIDEQMQVNKMKQQK</sequence>